<evidence type="ECO:0000256" key="1">
    <source>
        <dbReference type="ARBA" id="ARBA00001946"/>
    </source>
</evidence>
<organism evidence="5 6">
    <name type="scientific">Parapedobacter indicus</name>
    <dbReference type="NCBI Taxonomy" id="1477437"/>
    <lineage>
        <taxon>Bacteria</taxon>
        <taxon>Pseudomonadati</taxon>
        <taxon>Bacteroidota</taxon>
        <taxon>Sphingobacteriia</taxon>
        <taxon>Sphingobacteriales</taxon>
        <taxon>Sphingobacteriaceae</taxon>
        <taxon>Parapedobacter</taxon>
    </lineage>
</organism>
<evidence type="ECO:0000313" key="5">
    <source>
        <dbReference type="EMBL" id="SFJ80871.1"/>
    </source>
</evidence>
<dbReference type="InterPro" id="IPR051600">
    <property type="entry name" value="Beta-PGM-like"/>
</dbReference>
<dbReference type="Gene3D" id="1.10.150.240">
    <property type="entry name" value="Putative phosphatase, domain 2"/>
    <property type="match status" value="1"/>
</dbReference>
<dbReference type="SFLD" id="SFLDG01129">
    <property type="entry name" value="C1.5:_HAD__Beta-PGM__Phosphata"/>
    <property type="match status" value="1"/>
</dbReference>
<evidence type="ECO:0000313" key="6">
    <source>
        <dbReference type="Proteomes" id="UP000198670"/>
    </source>
</evidence>
<dbReference type="SFLD" id="SFLDS00003">
    <property type="entry name" value="Haloacid_Dehalogenase"/>
    <property type="match status" value="1"/>
</dbReference>
<dbReference type="Proteomes" id="UP000198670">
    <property type="component" value="Unassembled WGS sequence"/>
</dbReference>
<gene>
    <name evidence="5" type="ORF">SAMN05444682_114101</name>
</gene>
<proteinExistence type="inferred from homology"/>
<dbReference type="Gene3D" id="3.40.50.1000">
    <property type="entry name" value="HAD superfamily/HAD-like"/>
    <property type="match status" value="1"/>
</dbReference>
<keyword evidence="6" id="KW-1185">Reference proteome</keyword>
<dbReference type="InterPro" id="IPR041492">
    <property type="entry name" value="HAD_2"/>
</dbReference>
<comment type="similarity">
    <text evidence="2">Belongs to the HAD-like hydrolase superfamily. CbbY/CbbZ/Gph/YieH family.</text>
</comment>
<sequence>MNVLTMDKITSIIFDCDGVLVDTERAMISVLLEMTLEFGVNMELDEAVKAFSGRQILETIAALQTSAGRPFPENFEQDFRVRAYDRFRQGIEAVPGIHELLDRLKVPYCVASSGPKEKIALNLKLTGLLGYFPEHHIFSSYEINSWKPDPGIFLHAADFMGFHPHTTAVVEDSIAGVEAAVKGGFKVFAIANEQDRHELAARGATTFGHMRELPDLLKL</sequence>
<dbReference type="Pfam" id="PF13419">
    <property type="entry name" value="HAD_2"/>
    <property type="match status" value="1"/>
</dbReference>
<reference evidence="5 6" key="1">
    <citation type="submission" date="2016-10" db="EMBL/GenBank/DDBJ databases">
        <authorList>
            <person name="de Groot N.N."/>
        </authorList>
    </citation>
    <scope>NUCLEOTIDE SEQUENCE [LARGE SCALE GENOMIC DNA]</scope>
    <source>
        <strain evidence="5 6">RK1</strain>
    </source>
</reference>
<dbReference type="InterPro" id="IPR023214">
    <property type="entry name" value="HAD_sf"/>
</dbReference>
<evidence type="ECO:0000256" key="4">
    <source>
        <dbReference type="ARBA" id="ARBA00022842"/>
    </source>
</evidence>
<dbReference type="SUPFAM" id="SSF56784">
    <property type="entry name" value="HAD-like"/>
    <property type="match status" value="1"/>
</dbReference>
<dbReference type="InterPro" id="IPR006439">
    <property type="entry name" value="HAD-SF_hydro_IA"/>
</dbReference>
<dbReference type="PANTHER" id="PTHR46193:SF10">
    <property type="entry name" value="6-PHOSPHOGLUCONATE PHOSPHATASE"/>
    <property type="match status" value="1"/>
</dbReference>
<protein>
    <submittedName>
        <fullName evidence="5">Haloacid dehalogenase superfamily, subfamily IA, variant 3 with third motif having DD or ED</fullName>
    </submittedName>
</protein>
<name>A0A1I3UGD6_9SPHI</name>
<evidence type="ECO:0000256" key="3">
    <source>
        <dbReference type="ARBA" id="ARBA00022723"/>
    </source>
</evidence>
<evidence type="ECO:0000256" key="2">
    <source>
        <dbReference type="ARBA" id="ARBA00006171"/>
    </source>
</evidence>
<dbReference type="EMBL" id="FOQO01000014">
    <property type="protein sequence ID" value="SFJ80871.1"/>
    <property type="molecule type" value="Genomic_DNA"/>
</dbReference>
<dbReference type="InterPro" id="IPR023198">
    <property type="entry name" value="PGP-like_dom2"/>
</dbReference>
<keyword evidence="4" id="KW-0460">Magnesium</keyword>
<dbReference type="InterPro" id="IPR036412">
    <property type="entry name" value="HAD-like_sf"/>
</dbReference>
<dbReference type="NCBIfam" id="TIGR01509">
    <property type="entry name" value="HAD-SF-IA-v3"/>
    <property type="match status" value="1"/>
</dbReference>
<accession>A0A1I3UGD6</accession>
<dbReference type="STRING" id="1477437.SAMN05444682_114101"/>
<dbReference type="PANTHER" id="PTHR46193">
    <property type="entry name" value="6-PHOSPHOGLUCONATE PHOSPHATASE"/>
    <property type="match status" value="1"/>
</dbReference>
<dbReference type="GO" id="GO:0003824">
    <property type="term" value="F:catalytic activity"/>
    <property type="evidence" value="ECO:0007669"/>
    <property type="project" value="UniProtKB-ARBA"/>
</dbReference>
<keyword evidence="3" id="KW-0479">Metal-binding</keyword>
<dbReference type="GO" id="GO:0046872">
    <property type="term" value="F:metal ion binding"/>
    <property type="evidence" value="ECO:0007669"/>
    <property type="project" value="UniProtKB-KW"/>
</dbReference>
<comment type="cofactor">
    <cofactor evidence="1">
        <name>Mg(2+)</name>
        <dbReference type="ChEBI" id="CHEBI:18420"/>
    </cofactor>
</comment>
<dbReference type="AlphaFoldDB" id="A0A1I3UGD6"/>